<protein>
    <submittedName>
        <fullName evidence="1">Uncharacterized protein</fullName>
    </submittedName>
</protein>
<evidence type="ECO:0000313" key="2">
    <source>
        <dbReference type="Proteomes" id="UP001597119"/>
    </source>
</evidence>
<comment type="caution">
    <text evidence="1">The sequence shown here is derived from an EMBL/GenBank/DDBJ whole genome shotgun (WGS) entry which is preliminary data.</text>
</comment>
<keyword evidence="2" id="KW-1185">Reference proteome</keyword>
<dbReference type="EMBL" id="JBHUDJ010000003">
    <property type="protein sequence ID" value="MFD1586852.1"/>
    <property type="molecule type" value="Genomic_DNA"/>
</dbReference>
<sequence length="79" mass="8989">MAERVTAYDGTTVEVEHVKPLANGGARFDIESEDGRKWRVDLTREGDTELVTSWRDGELADLEIPDWLDDILERLRMAG</sequence>
<gene>
    <name evidence="1" type="ORF">ACFR9U_07645</name>
</gene>
<dbReference type="RefSeq" id="WP_247375881.1">
    <property type="nucleotide sequence ID" value="NZ_JALLGV010000001.1"/>
</dbReference>
<evidence type="ECO:0000313" key="1">
    <source>
        <dbReference type="EMBL" id="MFD1586852.1"/>
    </source>
</evidence>
<reference evidence="1 2" key="1">
    <citation type="journal article" date="2019" name="Int. J. Syst. Evol. Microbiol.">
        <title>The Global Catalogue of Microorganisms (GCM) 10K type strain sequencing project: providing services to taxonomists for standard genome sequencing and annotation.</title>
        <authorList>
            <consortium name="The Broad Institute Genomics Platform"/>
            <consortium name="The Broad Institute Genome Sequencing Center for Infectious Disease"/>
            <person name="Wu L."/>
            <person name="Ma J."/>
        </authorList>
    </citation>
    <scope>NUCLEOTIDE SEQUENCE [LARGE SCALE GENOMIC DNA]</scope>
    <source>
        <strain evidence="1 2">CGMCC 1.12125</strain>
    </source>
</reference>
<name>A0ABD6CA92_9EURY</name>
<dbReference type="Proteomes" id="UP001597119">
    <property type="component" value="Unassembled WGS sequence"/>
</dbReference>
<dbReference type="AlphaFoldDB" id="A0ABD6CA92"/>
<accession>A0ABD6CA92</accession>
<proteinExistence type="predicted"/>
<organism evidence="1 2">
    <name type="scientific">Halorientalis brevis</name>
    <dbReference type="NCBI Taxonomy" id="1126241"/>
    <lineage>
        <taxon>Archaea</taxon>
        <taxon>Methanobacteriati</taxon>
        <taxon>Methanobacteriota</taxon>
        <taxon>Stenosarchaea group</taxon>
        <taxon>Halobacteria</taxon>
        <taxon>Halobacteriales</taxon>
        <taxon>Haloarculaceae</taxon>
        <taxon>Halorientalis</taxon>
    </lineage>
</organism>